<proteinExistence type="predicted"/>
<sequence>MLSTTNCICALAILVIADPASAKLRGSVLTEQTNERRVLTGDSAASHIALQGHHKQDCVDDCEAWNGGTKSQCQQCCSQTKQRTGQWSCDETFSNPPPGPGPDPQPPVQPQCGAPCTSNYECASLGDNQPPGSEWCGECNLVHGTRGFGTCYNTNDDDDDDFQPWTYPGGDGYTCAMHCNDDSDCHEGGYVDCGTCNKEHGTQGYNTCINPPESEAMVALA</sequence>
<keyword evidence="2" id="KW-0732">Signal</keyword>
<evidence type="ECO:0000313" key="4">
    <source>
        <dbReference type="Proteomes" id="UP000266841"/>
    </source>
</evidence>
<dbReference type="AlphaFoldDB" id="K0RN56"/>
<name>K0RN56_THAOC</name>
<feature type="compositionally biased region" description="Pro residues" evidence="1">
    <location>
        <begin position="95"/>
        <end position="109"/>
    </location>
</feature>
<evidence type="ECO:0000313" key="3">
    <source>
        <dbReference type="EMBL" id="EJK54570.1"/>
    </source>
</evidence>
<organism evidence="3 4">
    <name type="scientific">Thalassiosira oceanica</name>
    <name type="common">Marine diatom</name>
    <dbReference type="NCBI Taxonomy" id="159749"/>
    <lineage>
        <taxon>Eukaryota</taxon>
        <taxon>Sar</taxon>
        <taxon>Stramenopiles</taxon>
        <taxon>Ochrophyta</taxon>
        <taxon>Bacillariophyta</taxon>
        <taxon>Coscinodiscophyceae</taxon>
        <taxon>Thalassiosirophycidae</taxon>
        <taxon>Thalassiosirales</taxon>
        <taxon>Thalassiosiraceae</taxon>
        <taxon>Thalassiosira</taxon>
    </lineage>
</organism>
<feature type="region of interest" description="Disordered" evidence="1">
    <location>
        <begin position="88"/>
        <end position="110"/>
    </location>
</feature>
<evidence type="ECO:0000256" key="1">
    <source>
        <dbReference type="SAM" id="MobiDB-lite"/>
    </source>
</evidence>
<dbReference type="EMBL" id="AGNL01035642">
    <property type="protein sequence ID" value="EJK54570.1"/>
    <property type="molecule type" value="Genomic_DNA"/>
</dbReference>
<accession>K0RN56</accession>
<dbReference type="Proteomes" id="UP000266841">
    <property type="component" value="Unassembled WGS sequence"/>
</dbReference>
<comment type="caution">
    <text evidence="3">The sequence shown here is derived from an EMBL/GenBank/DDBJ whole genome shotgun (WGS) entry which is preliminary data.</text>
</comment>
<feature type="signal peptide" evidence="2">
    <location>
        <begin position="1"/>
        <end position="22"/>
    </location>
</feature>
<feature type="chain" id="PRO_5003836425" evidence="2">
    <location>
        <begin position="23"/>
        <end position="221"/>
    </location>
</feature>
<reference evidence="3 4" key="1">
    <citation type="journal article" date="2012" name="Genome Biol.">
        <title>Genome and low-iron response of an oceanic diatom adapted to chronic iron limitation.</title>
        <authorList>
            <person name="Lommer M."/>
            <person name="Specht M."/>
            <person name="Roy A.S."/>
            <person name="Kraemer L."/>
            <person name="Andreson R."/>
            <person name="Gutowska M.A."/>
            <person name="Wolf J."/>
            <person name="Bergner S.V."/>
            <person name="Schilhabel M.B."/>
            <person name="Klostermeier U.C."/>
            <person name="Beiko R.G."/>
            <person name="Rosenstiel P."/>
            <person name="Hippler M."/>
            <person name="Laroche J."/>
        </authorList>
    </citation>
    <scope>NUCLEOTIDE SEQUENCE [LARGE SCALE GENOMIC DNA]</scope>
    <source>
        <strain evidence="3 4">CCMP1005</strain>
    </source>
</reference>
<evidence type="ECO:0000256" key="2">
    <source>
        <dbReference type="SAM" id="SignalP"/>
    </source>
</evidence>
<gene>
    <name evidence="3" type="ORF">THAOC_25788</name>
</gene>
<protein>
    <submittedName>
        <fullName evidence="3">Uncharacterized protein</fullName>
    </submittedName>
</protein>
<keyword evidence="4" id="KW-1185">Reference proteome</keyword>